<dbReference type="GO" id="GO:0044528">
    <property type="term" value="P:regulation of mitochondrial mRNA stability"/>
    <property type="evidence" value="ECO:0007669"/>
    <property type="project" value="InterPro"/>
</dbReference>
<dbReference type="InterPro" id="IPR010622">
    <property type="entry name" value="FAST_Leu-rich"/>
</dbReference>
<dbReference type="GO" id="GO:0035770">
    <property type="term" value="C:ribonucleoprotein granule"/>
    <property type="evidence" value="ECO:0007669"/>
    <property type="project" value="TreeGrafter"/>
</dbReference>
<dbReference type="PANTHER" id="PTHR21228:SF72">
    <property type="entry name" value="LD32258P"/>
    <property type="match status" value="1"/>
</dbReference>
<dbReference type="GO" id="GO:0003723">
    <property type="term" value="F:RNA binding"/>
    <property type="evidence" value="ECO:0007669"/>
    <property type="project" value="TreeGrafter"/>
</dbReference>
<organism evidence="1">
    <name type="scientific">Dendroctonus ponderosae</name>
    <name type="common">Mountain pine beetle</name>
    <dbReference type="NCBI Taxonomy" id="77166"/>
    <lineage>
        <taxon>Eukaryota</taxon>
        <taxon>Metazoa</taxon>
        <taxon>Ecdysozoa</taxon>
        <taxon>Arthropoda</taxon>
        <taxon>Hexapoda</taxon>
        <taxon>Insecta</taxon>
        <taxon>Pterygota</taxon>
        <taxon>Neoptera</taxon>
        <taxon>Endopterygota</taxon>
        <taxon>Coleoptera</taxon>
        <taxon>Polyphaga</taxon>
        <taxon>Cucujiformia</taxon>
        <taxon>Curculionidae</taxon>
        <taxon>Scolytinae</taxon>
        <taxon>Dendroctonus</taxon>
    </lineage>
</organism>
<sequence length="217" mass="25525">MSTLARTKHMSSKVMEHICFILFCTKSLILALSRTVLNLCTNYIIEYKENIVGFNVEKILHMLYQLNYEPVYEKEFFETVINIFIRDQDRMSGLSFLQGALSLCFFQQMPKSFVKQIFNVEFLDKLDVELANCYFRDKYPNRVRRVLMQLNRAVCLEYPEYNVPWFHQKYIEEYQKTKLLAGSFGRGEYSGKRHPALWIRGELCLSSGPAEKAHNGP</sequence>
<evidence type="ECO:0000313" key="1">
    <source>
        <dbReference type="EMBL" id="ENN83497.1"/>
    </source>
</evidence>
<feature type="non-terminal residue" evidence="1">
    <location>
        <position position="1"/>
    </location>
</feature>
<name>N6UX78_DENPD</name>
<dbReference type="GO" id="GO:0000963">
    <property type="term" value="P:mitochondrial RNA processing"/>
    <property type="evidence" value="ECO:0007669"/>
    <property type="project" value="TreeGrafter"/>
</dbReference>
<dbReference type="PANTHER" id="PTHR21228">
    <property type="entry name" value="FAST LEU-RICH DOMAIN-CONTAINING"/>
    <property type="match status" value="1"/>
</dbReference>
<protein>
    <submittedName>
        <fullName evidence="1">Uncharacterized protein</fullName>
    </submittedName>
</protein>
<dbReference type="InterPro" id="IPR050870">
    <property type="entry name" value="FAST_kinase"/>
</dbReference>
<gene>
    <name evidence="1" type="ORF">YQE_00144</name>
</gene>
<reference evidence="1" key="1">
    <citation type="journal article" date="2013" name="Genome Biol.">
        <title>Draft genome of the mountain pine beetle, Dendroctonus ponderosae Hopkins, a major forest pest.</title>
        <authorList>
            <person name="Keeling C.I."/>
            <person name="Yuen M.M."/>
            <person name="Liao N.Y."/>
            <person name="Docking T.R."/>
            <person name="Chan S.K."/>
            <person name="Taylor G.A."/>
            <person name="Palmquist D.L."/>
            <person name="Jackman S.D."/>
            <person name="Nguyen A."/>
            <person name="Li M."/>
            <person name="Henderson H."/>
            <person name="Janes J.K."/>
            <person name="Zhao Y."/>
            <person name="Pandoh P."/>
            <person name="Moore R."/>
            <person name="Sperling F.A."/>
            <person name="Huber D.P."/>
            <person name="Birol I."/>
            <person name="Jones S.J."/>
            <person name="Bohlmann J."/>
        </authorList>
    </citation>
    <scope>NUCLEOTIDE SEQUENCE</scope>
</reference>
<dbReference type="OrthoDB" id="385235at2759"/>
<dbReference type="GO" id="GO:0005759">
    <property type="term" value="C:mitochondrial matrix"/>
    <property type="evidence" value="ECO:0007669"/>
    <property type="project" value="TreeGrafter"/>
</dbReference>
<dbReference type="AlphaFoldDB" id="N6UX78"/>
<accession>N6UX78</accession>
<dbReference type="EMBL" id="KB734834">
    <property type="protein sequence ID" value="ENN83497.1"/>
    <property type="molecule type" value="Genomic_DNA"/>
</dbReference>
<dbReference type="InterPro" id="IPR013579">
    <property type="entry name" value="FAST_2"/>
</dbReference>
<dbReference type="Pfam" id="PF06743">
    <property type="entry name" value="FAST_1"/>
    <property type="match status" value="1"/>
</dbReference>
<proteinExistence type="predicted"/>
<dbReference type="Pfam" id="PF08368">
    <property type="entry name" value="FAST_2"/>
    <property type="match status" value="1"/>
</dbReference>
<dbReference type="HOGENOM" id="CLU_1273411_0_0_1"/>